<accession>A0A840QQV2</accession>
<dbReference type="PANTHER" id="PTHR40267:SF1">
    <property type="entry name" value="BLR3294 PROTEIN"/>
    <property type="match status" value="1"/>
</dbReference>
<dbReference type="PANTHER" id="PTHR40267">
    <property type="entry name" value="BLR3294 PROTEIN"/>
    <property type="match status" value="1"/>
</dbReference>
<dbReference type="Pfam" id="PF17645">
    <property type="entry name" value="Amdase"/>
    <property type="match status" value="1"/>
</dbReference>
<proteinExistence type="predicted"/>
<dbReference type="GO" id="GO:0016853">
    <property type="term" value="F:isomerase activity"/>
    <property type="evidence" value="ECO:0007669"/>
    <property type="project" value="UniProtKB-KW"/>
</dbReference>
<dbReference type="Gene3D" id="3.40.50.12500">
    <property type="match status" value="1"/>
</dbReference>
<gene>
    <name evidence="1" type="ORF">HNQ41_001934</name>
</gene>
<keyword evidence="1" id="KW-0413">Isomerase</keyword>
<dbReference type="Proteomes" id="UP000551878">
    <property type="component" value="Unassembled WGS sequence"/>
</dbReference>
<dbReference type="PIRSF" id="PIRSF015736">
    <property type="entry name" value="MI"/>
    <property type="match status" value="1"/>
</dbReference>
<dbReference type="EMBL" id="JACHHB010000007">
    <property type="protein sequence ID" value="MBB5173745.1"/>
    <property type="molecule type" value="Genomic_DNA"/>
</dbReference>
<evidence type="ECO:0000313" key="1">
    <source>
        <dbReference type="EMBL" id="MBB5173745.1"/>
    </source>
</evidence>
<dbReference type="AlphaFoldDB" id="A0A840QQV2"/>
<dbReference type="InterPro" id="IPR053714">
    <property type="entry name" value="Iso_Racemase_Enz_sf"/>
</dbReference>
<name>A0A840QQV2_9BACI</name>
<keyword evidence="2" id="KW-1185">Reference proteome</keyword>
<protein>
    <submittedName>
        <fullName evidence="1">Maleate cis-trans isomerase</fullName>
    </submittedName>
</protein>
<reference evidence="1 2" key="1">
    <citation type="submission" date="2020-08" db="EMBL/GenBank/DDBJ databases">
        <title>Genomic Encyclopedia of Type Strains, Phase IV (KMG-IV): sequencing the most valuable type-strain genomes for metagenomic binning, comparative biology and taxonomic classification.</title>
        <authorList>
            <person name="Goeker M."/>
        </authorList>
    </citation>
    <scope>NUCLEOTIDE SEQUENCE [LARGE SCALE GENOMIC DNA]</scope>
    <source>
        <strain evidence="1 2">DSM 24696</strain>
    </source>
</reference>
<comment type="caution">
    <text evidence="1">The sequence shown here is derived from an EMBL/GenBank/DDBJ whole genome shotgun (WGS) entry which is preliminary data.</text>
</comment>
<evidence type="ECO:0000313" key="2">
    <source>
        <dbReference type="Proteomes" id="UP000551878"/>
    </source>
</evidence>
<dbReference type="InterPro" id="IPR026286">
    <property type="entry name" value="MaiA/AMDase"/>
</dbReference>
<sequence length="258" mass="28213">MDRNADPVKVGFLYPGYAAEDDYPRLGQMVDQPVDVKLVHTTFDEDAHTVEALSEMGSTPRIIEGTKQLPGEGVHSVLWTSTSASFVLGLEGIKKQITTLENQLNVPASTTALAFIRAARAIGAERVAIAATYPKDVAMLFRRFLEQFDIEVIQYASRGIITAAEVGTLNKQEVLQWAVDNDCKDADALFIPDTALHSAAWIEDIETNIQKPVLTANQVSFWEALRLADGLKPQDGLGTLFKKEVPNLGGRLGDVESE</sequence>
<organism evidence="1 2">
    <name type="scientific">Texcoconibacillus texcoconensis</name>
    <dbReference type="NCBI Taxonomy" id="1095777"/>
    <lineage>
        <taxon>Bacteria</taxon>
        <taxon>Bacillati</taxon>
        <taxon>Bacillota</taxon>
        <taxon>Bacilli</taxon>
        <taxon>Bacillales</taxon>
        <taxon>Bacillaceae</taxon>
        <taxon>Texcoconibacillus</taxon>
    </lineage>
</organism>
<dbReference type="RefSeq" id="WP_184664178.1">
    <property type="nucleotide sequence ID" value="NZ_JACHHB010000007.1"/>
</dbReference>